<dbReference type="AlphaFoldDB" id="A0ABD2IB66"/>
<evidence type="ECO:0000256" key="3">
    <source>
        <dbReference type="ARBA" id="ARBA00023125"/>
    </source>
</evidence>
<dbReference type="InterPro" id="IPR050946">
    <property type="entry name" value="AP-1_TF_bZIP"/>
</dbReference>
<organism evidence="8 9">
    <name type="scientific">Heterodera trifolii</name>
    <dbReference type="NCBI Taxonomy" id="157864"/>
    <lineage>
        <taxon>Eukaryota</taxon>
        <taxon>Metazoa</taxon>
        <taxon>Ecdysozoa</taxon>
        <taxon>Nematoda</taxon>
        <taxon>Chromadorea</taxon>
        <taxon>Rhabditida</taxon>
        <taxon>Tylenchina</taxon>
        <taxon>Tylenchomorpha</taxon>
        <taxon>Tylenchoidea</taxon>
        <taxon>Heteroderidae</taxon>
        <taxon>Heteroderinae</taxon>
        <taxon>Heterodera</taxon>
    </lineage>
</organism>
<comment type="caution">
    <text evidence="8">The sequence shown here is derived from an EMBL/GenBank/DDBJ whole genome shotgun (WGS) entry which is preliminary data.</text>
</comment>
<gene>
    <name evidence="8" type="ORF">niasHT_039957</name>
</gene>
<dbReference type="Gene3D" id="1.20.5.170">
    <property type="match status" value="1"/>
</dbReference>
<dbReference type="GO" id="GO:0003677">
    <property type="term" value="F:DNA binding"/>
    <property type="evidence" value="ECO:0007669"/>
    <property type="project" value="UniProtKB-KW"/>
</dbReference>
<dbReference type="PROSITE" id="PS00036">
    <property type="entry name" value="BZIP_BASIC"/>
    <property type="match status" value="1"/>
</dbReference>
<keyword evidence="9" id="KW-1185">Reference proteome</keyword>
<feature type="region of interest" description="Disordered" evidence="6">
    <location>
        <begin position="399"/>
        <end position="434"/>
    </location>
</feature>
<dbReference type="PRINTS" id="PR00043">
    <property type="entry name" value="LEUZIPPRJUN"/>
</dbReference>
<protein>
    <recommendedName>
        <fullName evidence="7">BZIP domain-containing protein</fullName>
    </recommendedName>
</protein>
<comment type="similarity">
    <text evidence="1">Belongs to the bZIP family. Jun subfamily.</text>
</comment>
<dbReference type="InterPro" id="IPR004827">
    <property type="entry name" value="bZIP"/>
</dbReference>
<evidence type="ECO:0000256" key="2">
    <source>
        <dbReference type="ARBA" id="ARBA00023015"/>
    </source>
</evidence>
<dbReference type="InterPro" id="IPR046347">
    <property type="entry name" value="bZIP_sf"/>
</dbReference>
<dbReference type="PANTHER" id="PTHR11462:SF35">
    <property type="entry name" value="TRANSCRIPTION FACTOR JRA"/>
    <property type="match status" value="1"/>
</dbReference>
<name>A0ABD2IB66_9BILA</name>
<feature type="compositionally biased region" description="Low complexity" evidence="6">
    <location>
        <begin position="257"/>
        <end position="267"/>
    </location>
</feature>
<evidence type="ECO:0000256" key="5">
    <source>
        <dbReference type="SAM" id="Coils"/>
    </source>
</evidence>
<keyword evidence="4" id="KW-0804">Transcription</keyword>
<evidence type="ECO:0000256" key="6">
    <source>
        <dbReference type="SAM" id="MobiDB-lite"/>
    </source>
</evidence>
<dbReference type="PANTHER" id="PTHR11462">
    <property type="entry name" value="JUN TRANSCRIPTION FACTOR-RELATED"/>
    <property type="match status" value="1"/>
</dbReference>
<keyword evidence="2" id="KW-0805">Transcription regulation</keyword>
<reference evidence="8 9" key="1">
    <citation type="submission" date="2024-10" db="EMBL/GenBank/DDBJ databases">
        <authorList>
            <person name="Kim D."/>
        </authorList>
    </citation>
    <scope>NUCLEOTIDE SEQUENCE [LARGE SCALE GENOMIC DNA]</scope>
    <source>
        <strain evidence="8">BH-2024</strain>
    </source>
</reference>
<dbReference type="InterPro" id="IPR002112">
    <property type="entry name" value="Leuzip_Jun"/>
</dbReference>
<dbReference type="Pfam" id="PF00170">
    <property type="entry name" value="bZIP_1"/>
    <property type="match status" value="1"/>
</dbReference>
<sequence length="512" mass="55147">MAESGCRDRSHLTLDLKGLKPTPNNDSGLSPIFTAMPLSPEKIQFGTQQQQQIQAQQPHQHHQILETPTPSNFFTKNPTSAQESFAEGFIEVFKKVQGSHATPINNSPSALKFLHTLFGHLSPNGTTKTFLGQEQQQPGIVSRLSPGTVAKDFLTQPIQQLPSPSGTANQQFLPGTDSSCALRLDVPQIVLTNTNNSNNNCGVNSDLISAAVAAAAAAATTAQQQSQQSPQQQQLNSPLSVGSTTAVVTGSAAGEDSSSPYSTAASSVNSVGDIGATTANTYMDYHLANLGQLSPAVTSAAGNNIAAGGVDFFQPQLAQFNSSAAIGLMAQQHPPKDIKREQPNNNAAVGIDHVILKQHAAAAAAATQLNGMPFVGMRGKLSSAARTNVLHSFQTHISPHHHHNNHHHHNAKSESYGGGRQNLKGADTGDQDMKKLERKRARNRLAASKCRQRKLQRITDLEQQVNEERERGSELQMQINQLQNVIRELEGRLKANEHQQQHMSIITHRQNS</sequence>
<evidence type="ECO:0000313" key="9">
    <source>
        <dbReference type="Proteomes" id="UP001620626"/>
    </source>
</evidence>
<feature type="domain" description="BZIP" evidence="7">
    <location>
        <begin position="433"/>
        <end position="496"/>
    </location>
</feature>
<dbReference type="Proteomes" id="UP001620626">
    <property type="component" value="Unassembled WGS sequence"/>
</dbReference>
<dbReference type="SMART" id="SM00338">
    <property type="entry name" value="BRLZ"/>
    <property type="match status" value="1"/>
</dbReference>
<keyword evidence="3" id="KW-0238">DNA-binding</keyword>
<evidence type="ECO:0000256" key="4">
    <source>
        <dbReference type="ARBA" id="ARBA00023163"/>
    </source>
</evidence>
<proteinExistence type="inferred from homology"/>
<feature type="compositionally biased region" description="Basic residues" evidence="6">
    <location>
        <begin position="399"/>
        <end position="410"/>
    </location>
</feature>
<feature type="coiled-coil region" evidence="5">
    <location>
        <begin position="451"/>
        <end position="499"/>
    </location>
</feature>
<dbReference type="SUPFAM" id="SSF57959">
    <property type="entry name" value="Leucine zipper domain"/>
    <property type="match status" value="1"/>
</dbReference>
<dbReference type="EMBL" id="JBICBT010001253">
    <property type="protein sequence ID" value="KAL3076468.1"/>
    <property type="molecule type" value="Genomic_DNA"/>
</dbReference>
<feature type="region of interest" description="Disordered" evidence="6">
    <location>
        <begin position="246"/>
        <end position="267"/>
    </location>
</feature>
<dbReference type="CDD" id="cd14696">
    <property type="entry name" value="bZIP_Jun"/>
    <property type="match status" value="1"/>
</dbReference>
<keyword evidence="5" id="KW-0175">Coiled coil</keyword>
<evidence type="ECO:0000256" key="1">
    <source>
        <dbReference type="ARBA" id="ARBA00006882"/>
    </source>
</evidence>
<dbReference type="PROSITE" id="PS50217">
    <property type="entry name" value="BZIP"/>
    <property type="match status" value="1"/>
</dbReference>
<accession>A0ABD2IB66</accession>
<evidence type="ECO:0000259" key="7">
    <source>
        <dbReference type="PROSITE" id="PS50217"/>
    </source>
</evidence>
<evidence type="ECO:0000313" key="8">
    <source>
        <dbReference type="EMBL" id="KAL3076468.1"/>
    </source>
</evidence>